<dbReference type="GO" id="GO:0006355">
    <property type="term" value="P:regulation of DNA-templated transcription"/>
    <property type="evidence" value="ECO:0007669"/>
    <property type="project" value="InterPro"/>
</dbReference>
<dbReference type="AlphaFoldDB" id="A0A368VN11"/>
<organism evidence="1 2">
    <name type="scientific">Halopolyspora algeriensis</name>
    <dbReference type="NCBI Taxonomy" id="1500506"/>
    <lineage>
        <taxon>Bacteria</taxon>
        <taxon>Bacillati</taxon>
        <taxon>Actinomycetota</taxon>
        <taxon>Actinomycetes</taxon>
        <taxon>Actinomycetes incertae sedis</taxon>
        <taxon>Halopolyspora</taxon>
    </lineage>
</organism>
<dbReference type="EMBL" id="QPJC01000009">
    <property type="protein sequence ID" value="RCW41083.1"/>
    <property type="molecule type" value="Genomic_DNA"/>
</dbReference>
<dbReference type="SUPFAM" id="SSF47598">
    <property type="entry name" value="Ribbon-helix-helix"/>
    <property type="match status" value="1"/>
</dbReference>
<evidence type="ECO:0000313" key="2">
    <source>
        <dbReference type="Proteomes" id="UP000253495"/>
    </source>
</evidence>
<sequence>MSETTGLTLRLPTEMAEALRTTAFATNTSVNELTKRAIADYLQQHARTDTVRAAFESTLQQHAVALDKLKDL</sequence>
<name>A0A368VN11_9ACTN</name>
<comment type="caution">
    <text evidence="1">The sequence shown here is derived from an EMBL/GenBank/DDBJ whole genome shotgun (WGS) entry which is preliminary data.</text>
</comment>
<protein>
    <recommendedName>
        <fullName evidence="3">Ribbon-helix-helix CopG family protein</fullName>
    </recommendedName>
</protein>
<proteinExistence type="predicted"/>
<dbReference type="RefSeq" id="WP_170206347.1">
    <property type="nucleotide sequence ID" value="NZ_QPJC01000009.1"/>
</dbReference>
<reference evidence="1 2" key="1">
    <citation type="submission" date="2018-07" db="EMBL/GenBank/DDBJ databases">
        <title>Genomic Encyclopedia of Type Strains, Phase III (KMG-III): the genomes of soil and plant-associated and newly described type strains.</title>
        <authorList>
            <person name="Whitman W."/>
        </authorList>
    </citation>
    <scope>NUCLEOTIDE SEQUENCE [LARGE SCALE GENOMIC DNA]</scope>
    <source>
        <strain evidence="1 2">CECT 8575</strain>
    </source>
</reference>
<keyword evidence="2" id="KW-1185">Reference proteome</keyword>
<gene>
    <name evidence="1" type="ORF">DFQ14_109160</name>
</gene>
<accession>A0A368VN11</accession>
<dbReference type="InterPro" id="IPR010985">
    <property type="entry name" value="Ribbon_hlx_hlx"/>
</dbReference>
<dbReference type="Proteomes" id="UP000253495">
    <property type="component" value="Unassembled WGS sequence"/>
</dbReference>
<evidence type="ECO:0008006" key="3">
    <source>
        <dbReference type="Google" id="ProtNLM"/>
    </source>
</evidence>
<evidence type="ECO:0000313" key="1">
    <source>
        <dbReference type="EMBL" id="RCW41083.1"/>
    </source>
</evidence>